<accession>A0AAD8Z758</accession>
<evidence type="ECO:0000256" key="1">
    <source>
        <dbReference type="SAM" id="MobiDB-lite"/>
    </source>
</evidence>
<feature type="compositionally biased region" description="Basic residues" evidence="1">
    <location>
        <begin position="13"/>
        <end position="22"/>
    </location>
</feature>
<feature type="region of interest" description="Disordered" evidence="1">
    <location>
        <begin position="171"/>
        <end position="192"/>
    </location>
</feature>
<reference evidence="2" key="1">
    <citation type="submission" date="2023-03" db="EMBL/GenBank/DDBJ databases">
        <title>Electrophorus voltai genome.</title>
        <authorList>
            <person name="Bian C."/>
        </authorList>
    </citation>
    <scope>NUCLEOTIDE SEQUENCE</scope>
    <source>
        <strain evidence="2">CB-2022</strain>
        <tissue evidence="2">Muscle</tissue>
    </source>
</reference>
<organism evidence="2 3">
    <name type="scientific">Electrophorus voltai</name>
    <dbReference type="NCBI Taxonomy" id="2609070"/>
    <lineage>
        <taxon>Eukaryota</taxon>
        <taxon>Metazoa</taxon>
        <taxon>Chordata</taxon>
        <taxon>Craniata</taxon>
        <taxon>Vertebrata</taxon>
        <taxon>Euteleostomi</taxon>
        <taxon>Actinopterygii</taxon>
        <taxon>Neopterygii</taxon>
        <taxon>Teleostei</taxon>
        <taxon>Ostariophysi</taxon>
        <taxon>Gymnotiformes</taxon>
        <taxon>Gymnotoidei</taxon>
        <taxon>Gymnotidae</taxon>
        <taxon>Electrophorus</taxon>
    </lineage>
</organism>
<feature type="compositionally biased region" description="Basic and acidic residues" evidence="1">
    <location>
        <begin position="1"/>
        <end position="10"/>
    </location>
</feature>
<dbReference type="EMBL" id="JAROKS010000017">
    <property type="protein sequence ID" value="KAK1793762.1"/>
    <property type="molecule type" value="Genomic_DNA"/>
</dbReference>
<gene>
    <name evidence="2" type="ORF">P4O66_001425</name>
</gene>
<name>A0AAD8Z758_9TELE</name>
<keyword evidence="3" id="KW-1185">Reference proteome</keyword>
<comment type="caution">
    <text evidence="2">The sequence shown here is derived from an EMBL/GenBank/DDBJ whole genome shotgun (WGS) entry which is preliminary data.</text>
</comment>
<dbReference type="AlphaFoldDB" id="A0AAD8Z758"/>
<sequence length="192" mass="20542">MSEEAKDKGAGKTAHRKKKGKKMCISGPKASCLGDPWLSPSRGRELTSPMEAGKRSAANAKPDPCAMKRFRPSPPVHYPLMMAFSGGALVGPERGFHPTPTAIRCVPECLEDGGSALPGQLRCLNPSRSSTPDSSVIYGLINQSAVLPSSADMTQLLHLILHPPSLSPNVEMGSVRASRSRKRPTKRNTAFL</sequence>
<dbReference type="Proteomes" id="UP001239994">
    <property type="component" value="Unassembled WGS sequence"/>
</dbReference>
<proteinExistence type="predicted"/>
<evidence type="ECO:0000313" key="2">
    <source>
        <dbReference type="EMBL" id="KAK1793762.1"/>
    </source>
</evidence>
<protein>
    <submittedName>
        <fullName evidence="2">Uncharacterized protein</fullName>
    </submittedName>
</protein>
<evidence type="ECO:0000313" key="3">
    <source>
        <dbReference type="Proteomes" id="UP001239994"/>
    </source>
</evidence>
<feature type="region of interest" description="Disordered" evidence="1">
    <location>
        <begin position="1"/>
        <end position="67"/>
    </location>
</feature>